<dbReference type="STRING" id="742725.HMPREF9450_00100"/>
<dbReference type="PATRIC" id="fig|742725.3.peg.112"/>
<accession>G5H590</accession>
<dbReference type="InterPro" id="IPR006517">
    <property type="entry name" value="Phage_terminase_lsu-like_C"/>
</dbReference>
<evidence type="ECO:0000256" key="1">
    <source>
        <dbReference type="SAM" id="MobiDB-lite"/>
    </source>
</evidence>
<name>G5H590_9BACT</name>
<reference evidence="2 3" key="1">
    <citation type="submission" date="2011-08" db="EMBL/GenBank/DDBJ databases">
        <title>The Genome Sequence of Alistipes indistinctus YIT 12060.</title>
        <authorList>
            <consortium name="The Broad Institute Genome Sequencing Platform"/>
            <person name="Earl A."/>
            <person name="Ward D."/>
            <person name="Feldgarden M."/>
            <person name="Gevers D."/>
            <person name="Morotomi M."/>
            <person name="Young S.K."/>
            <person name="Zeng Q."/>
            <person name="Gargeya S."/>
            <person name="Fitzgerald M."/>
            <person name="Haas B."/>
            <person name="Abouelleil A."/>
            <person name="Alvarado L."/>
            <person name="Arachchi H.M."/>
            <person name="Berlin A."/>
            <person name="Brown A."/>
            <person name="Chapman S.B."/>
            <person name="Chen Z."/>
            <person name="Dunbar C."/>
            <person name="Freedman E."/>
            <person name="Gearin G."/>
            <person name="Gellesch M."/>
            <person name="Goldberg J."/>
            <person name="Griggs A."/>
            <person name="Gujja S."/>
            <person name="Heiman D."/>
            <person name="Howarth C."/>
            <person name="Larson L."/>
            <person name="Lui A."/>
            <person name="MacDonald P.J.P."/>
            <person name="Montmayeur A."/>
            <person name="Murphy C."/>
            <person name="Neiman D."/>
            <person name="Pearson M."/>
            <person name="Priest M."/>
            <person name="Roberts A."/>
            <person name="Saif S."/>
            <person name="Shea T."/>
            <person name="Shenoy N."/>
            <person name="Sisk P."/>
            <person name="Stolte C."/>
            <person name="Sykes S."/>
            <person name="Wortman J."/>
            <person name="Nusbaum C."/>
            <person name="Birren B."/>
        </authorList>
    </citation>
    <scope>NUCLEOTIDE SEQUENCE [LARGE SCALE GENOMIC DNA]</scope>
    <source>
        <strain evidence="2 3">YIT 12060</strain>
    </source>
</reference>
<proteinExistence type="predicted"/>
<protein>
    <recommendedName>
        <fullName evidence="4">Terminase large subunit gp17-like C-terminal domain-containing protein</fullName>
    </recommendedName>
</protein>
<evidence type="ECO:0000313" key="2">
    <source>
        <dbReference type="EMBL" id="EHB93329.1"/>
    </source>
</evidence>
<evidence type="ECO:0008006" key="4">
    <source>
        <dbReference type="Google" id="ProtNLM"/>
    </source>
</evidence>
<dbReference type="InterPro" id="IPR027417">
    <property type="entry name" value="P-loop_NTPase"/>
</dbReference>
<dbReference type="HOGENOM" id="CLU_028165_0_0_10"/>
<dbReference type="Gene3D" id="3.40.50.300">
    <property type="entry name" value="P-loop containing nucleotide triphosphate hydrolases"/>
    <property type="match status" value="1"/>
</dbReference>
<dbReference type="eggNOG" id="COG5410">
    <property type="taxonomic scope" value="Bacteria"/>
</dbReference>
<dbReference type="EMBL" id="ADLD01000003">
    <property type="protein sequence ID" value="EHB93329.1"/>
    <property type="molecule type" value="Genomic_DNA"/>
</dbReference>
<dbReference type="NCBIfam" id="TIGR01630">
    <property type="entry name" value="psiM2_ORF9"/>
    <property type="match status" value="1"/>
</dbReference>
<organism evidence="2 3">
    <name type="scientific">Alistipes indistinctus YIT 12060</name>
    <dbReference type="NCBI Taxonomy" id="742725"/>
    <lineage>
        <taxon>Bacteria</taxon>
        <taxon>Pseudomonadati</taxon>
        <taxon>Bacteroidota</taxon>
        <taxon>Bacteroidia</taxon>
        <taxon>Bacteroidales</taxon>
        <taxon>Rikenellaceae</taxon>
        <taxon>Alistipes</taxon>
    </lineage>
</organism>
<comment type="caution">
    <text evidence="2">The sequence shown here is derived from an EMBL/GenBank/DDBJ whole genome shotgun (WGS) entry which is preliminary data.</text>
</comment>
<evidence type="ECO:0000313" key="3">
    <source>
        <dbReference type="Proteomes" id="UP000006008"/>
    </source>
</evidence>
<feature type="region of interest" description="Disordered" evidence="1">
    <location>
        <begin position="1"/>
        <end position="48"/>
    </location>
</feature>
<gene>
    <name evidence="2" type="ORF">HMPREF9450_00100</name>
</gene>
<dbReference type="AlphaFoldDB" id="G5H590"/>
<dbReference type="Proteomes" id="UP000006008">
    <property type="component" value="Unassembled WGS sequence"/>
</dbReference>
<dbReference type="OrthoDB" id="9771580at2"/>
<keyword evidence="3" id="KW-1185">Reference proteome</keyword>
<sequence>MNETFPANTPQPPGSGETFPDTAPGRTPTPSTSPAAAINLHSVPDPRPRLTITRRAVQSELARRSLPDFARRCVPGFCPTPFHTAYYRTLDAFAKGLVRRLIVSVPPQHGKSLGSSVLLPAYALGIRPGLRIALASYNLRLASRFNRRIQQLIDSAPYAELFPDTRLKPLHGGTGNKKEAAAPSAAGAGNLVRTAEEFDLAGQSGGLLAVGREGSLTGNTVDLLILDDLFKDALEANSPLVRDNAWEWYNAVARTRLHNGSQELIVGTRWHEEDLPGRIAAHERVVGLTDFSQLGTLPPDCWLMLNFEAIKESPPTPADPRDKGEALWPARHSRALLDARRRLDPHLFEALYQGRPASKEGLLYGEGFATYDELPATVVKRGNYTDTADTGDDYLCSLCYAVGGDGMIYLTDALYTPEPMEATEPQAAAMLRRADVREALFESNNGGRGFARAVGRLVPEVRIAWTHQSRNKEARILSNSATVQRLARWPRGWEARWPELARDLLGYRRLYRANRRHDAPDALTGVVETELDRSRRTIRAVGFRSPER</sequence>